<accession>A0A1B6KHS7</accession>
<keyword evidence="6" id="KW-0443">Lipid metabolism</keyword>
<comment type="similarity">
    <text evidence="2 6">Belongs to the glycosyl hydrolase 30 family.</text>
</comment>
<comment type="catalytic activity">
    <reaction evidence="1">
        <text>a beta-D-glucosyl-(1&lt;-&gt;1')-N-acylsphing-4-enine + H2O = an N-acylsphing-4-enine + D-glucose</text>
        <dbReference type="Rhea" id="RHEA:13269"/>
        <dbReference type="ChEBI" id="CHEBI:4167"/>
        <dbReference type="ChEBI" id="CHEBI:15377"/>
        <dbReference type="ChEBI" id="CHEBI:22801"/>
        <dbReference type="ChEBI" id="CHEBI:52639"/>
        <dbReference type="EC" id="3.2.1.45"/>
    </reaction>
    <physiologicalReaction direction="left-to-right" evidence="1">
        <dbReference type="Rhea" id="RHEA:13270"/>
    </physiologicalReaction>
</comment>
<dbReference type="InterPro" id="IPR017853">
    <property type="entry name" value="GH"/>
</dbReference>
<dbReference type="InterPro" id="IPR001139">
    <property type="entry name" value="Glyco_hydro_30"/>
</dbReference>
<dbReference type="GO" id="GO:0006680">
    <property type="term" value="P:glucosylceramide catabolic process"/>
    <property type="evidence" value="ECO:0007669"/>
    <property type="project" value="TreeGrafter"/>
</dbReference>
<dbReference type="GO" id="GO:0004348">
    <property type="term" value="F:glucosylceramidase activity"/>
    <property type="evidence" value="ECO:0007669"/>
    <property type="project" value="UniProtKB-EC"/>
</dbReference>
<dbReference type="Gene3D" id="2.60.40.1180">
    <property type="entry name" value="Golgi alpha-mannosidase II"/>
    <property type="match status" value="1"/>
</dbReference>
<gene>
    <name evidence="9" type="ORF">g.22919</name>
</gene>
<dbReference type="AlphaFoldDB" id="A0A1B6KHS7"/>
<keyword evidence="4" id="KW-0732">Signal</keyword>
<evidence type="ECO:0000256" key="4">
    <source>
        <dbReference type="ARBA" id="ARBA00022729"/>
    </source>
</evidence>
<dbReference type="GO" id="GO:0016020">
    <property type="term" value="C:membrane"/>
    <property type="evidence" value="ECO:0007669"/>
    <property type="project" value="GOC"/>
</dbReference>
<dbReference type="EMBL" id="GEBQ01028984">
    <property type="protein sequence ID" value="JAT10993.1"/>
    <property type="molecule type" value="Transcribed_RNA"/>
</dbReference>
<feature type="domain" description="Glycosyl hydrolase family 30 TIM-barrel" evidence="7">
    <location>
        <begin position="3"/>
        <end position="90"/>
    </location>
</feature>
<feature type="domain" description="Glycosyl hydrolase family 30 beta sandwich" evidence="8">
    <location>
        <begin position="152"/>
        <end position="197"/>
    </location>
</feature>
<dbReference type="InterPro" id="IPR033452">
    <property type="entry name" value="GH30_C"/>
</dbReference>
<sequence length="201" mass="21962">MYTETSINGGFGPKAVDLGSWVRAEAYIHSIIETFTHWTQSYMDWNLAVDLEGGPTMGMPVEGAVIINSTGGEFYKQPIFYAMGHFSKFMPPGARRIQVESNQNTTLGEHNAPIEPAEIVDYGGYGAGQNLNVSPTNPPIPPFVLVPVTVSIATSNPDGSFSVIVYNSKNEPQHVKIEEPNLGSIVVDIEAHSINTFVYWL</sequence>
<dbReference type="Gene3D" id="3.20.20.80">
    <property type="entry name" value="Glycosidases"/>
    <property type="match status" value="1"/>
</dbReference>
<dbReference type="PANTHER" id="PTHR11069:SF23">
    <property type="entry name" value="LYSOSOMAL ACID GLUCOSYLCERAMIDASE"/>
    <property type="match status" value="1"/>
</dbReference>
<organism evidence="9">
    <name type="scientific">Graphocephala atropunctata</name>
    <dbReference type="NCBI Taxonomy" id="36148"/>
    <lineage>
        <taxon>Eukaryota</taxon>
        <taxon>Metazoa</taxon>
        <taxon>Ecdysozoa</taxon>
        <taxon>Arthropoda</taxon>
        <taxon>Hexapoda</taxon>
        <taxon>Insecta</taxon>
        <taxon>Pterygota</taxon>
        <taxon>Neoptera</taxon>
        <taxon>Paraneoptera</taxon>
        <taxon>Hemiptera</taxon>
        <taxon>Auchenorrhyncha</taxon>
        <taxon>Membracoidea</taxon>
        <taxon>Cicadellidae</taxon>
        <taxon>Cicadellinae</taxon>
        <taxon>Cicadellini</taxon>
        <taxon>Graphocephala</taxon>
    </lineage>
</organism>
<evidence type="ECO:0000256" key="5">
    <source>
        <dbReference type="ARBA" id="ARBA00022801"/>
    </source>
</evidence>
<dbReference type="PANTHER" id="PTHR11069">
    <property type="entry name" value="GLUCOSYLCERAMIDASE"/>
    <property type="match status" value="1"/>
</dbReference>
<keyword evidence="5 6" id="KW-0378">Hydrolase</keyword>
<reference evidence="9" key="1">
    <citation type="submission" date="2015-11" db="EMBL/GenBank/DDBJ databases">
        <title>De novo transcriptome assembly of four potential Pierce s Disease insect vectors from Arizona vineyards.</title>
        <authorList>
            <person name="Tassone E.E."/>
        </authorList>
    </citation>
    <scope>NUCLEOTIDE SEQUENCE</scope>
</reference>
<evidence type="ECO:0000256" key="2">
    <source>
        <dbReference type="ARBA" id="ARBA00005382"/>
    </source>
</evidence>
<dbReference type="Pfam" id="PF02055">
    <property type="entry name" value="Glyco_hydro_30"/>
    <property type="match status" value="1"/>
</dbReference>
<name>A0A1B6KHS7_9HEMI</name>
<evidence type="ECO:0000259" key="7">
    <source>
        <dbReference type="Pfam" id="PF02055"/>
    </source>
</evidence>
<dbReference type="InterPro" id="IPR033453">
    <property type="entry name" value="Glyco_hydro_30_TIM-barrel"/>
</dbReference>
<evidence type="ECO:0000313" key="9">
    <source>
        <dbReference type="EMBL" id="JAT10993.1"/>
    </source>
</evidence>
<dbReference type="EC" id="3.2.1.45" evidence="3 6"/>
<dbReference type="SUPFAM" id="SSF51445">
    <property type="entry name" value="(Trans)glycosidases"/>
    <property type="match status" value="1"/>
</dbReference>
<keyword evidence="6" id="KW-0326">Glycosidase</keyword>
<dbReference type="InterPro" id="IPR013780">
    <property type="entry name" value="Glyco_hydro_b"/>
</dbReference>
<evidence type="ECO:0000256" key="3">
    <source>
        <dbReference type="ARBA" id="ARBA00012658"/>
    </source>
</evidence>
<evidence type="ECO:0000256" key="6">
    <source>
        <dbReference type="RuleBase" id="RU361188"/>
    </source>
</evidence>
<dbReference type="Pfam" id="PF17189">
    <property type="entry name" value="Glyco_hydro_30C"/>
    <property type="match status" value="1"/>
</dbReference>
<evidence type="ECO:0000256" key="1">
    <source>
        <dbReference type="ARBA" id="ARBA00001013"/>
    </source>
</evidence>
<proteinExistence type="inferred from homology"/>
<protein>
    <recommendedName>
        <fullName evidence="3 6">Glucosylceramidase</fullName>
        <ecNumber evidence="3 6">3.2.1.45</ecNumber>
    </recommendedName>
</protein>
<evidence type="ECO:0000259" key="8">
    <source>
        <dbReference type="Pfam" id="PF17189"/>
    </source>
</evidence>
<keyword evidence="6" id="KW-0746">Sphingolipid metabolism</keyword>